<dbReference type="WBParaSite" id="PS1159_v2.g14384.t1">
    <property type="protein sequence ID" value="PS1159_v2.g14384.t1"/>
    <property type="gene ID" value="PS1159_v2.g14384"/>
</dbReference>
<sequence>MTLCEYKSDVYDSLGDVAKMAEMVTKEEINGIGKIILENGYGNQVMVALAHRHHDLASNEVMLEQKEKDVRVSKPVESKNLPINAFPNIIFYGGNNNWYPIGYGIDEKIDAWNDEKFLKSIAAYLILNNLQDKLTLTLKSKDDEEKKDGVHFVEYNYQDTRTSVMHSTADKNAVKNAIKTTYGFNFGPEGQVEGYCFAQCIPNVDGRGGCIYKEHTKC</sequence>
<organism evidence="1 2">
    <name type="scientific">Panagrolaimus sp. PS1159</name>
    <dbReference type="NCBI Taxonomy" id="55785"/>
    <lineage>
        <taxon>Eukaryota</taxon>
        <taxon>Metazoa</taxon>
        <taxon>Ecdysozoa</taxon>
        <taxon>Nematoda</taxon>
        <taxon>Chromadorea</taxon>
        <taxon>Rhabditida</taxon>
        <taxon>Tylenchina</taxon>
        <taxon>Panagrolaimomorpha</taxon>
        <taxon>Panagrolaimoidea</taxon>
        <taxon>Panagrolaimidae</taxon>
        <taxon>Panagrolaimus</taxon>
    </lineage>
</organism>
<accession>A0AC35F6Q7</accession>
<proteinExistence type="predicted"/>
<evidence type="ECO:0000313" key="1">
    <source>
        <dbReference type="Proteomes" id="UP000887580"/>
    </source>
</evidence>
<evidence type="ECO:0000313" key="2">
    <source>
        <dbReference type="WBParaSite" id="PS1159_v2.g14384.t1"/>
    </source>
</evidence>
<protein>
    <submittedName>
        <fullName evidence="2">Uncharacterized protein</fullName>
    </submittedName>
</protein>
<dbReference type="Proteomes" id="UP000887580">
    <property type="component" value="Unplaced"/>
</dbReference>
<reference evidence="2" key="1">
    <citation type="submission" date="2022-11" db="UniProtKB">
        <authorList>
            <consortium name="WormBaseParasite"/>
        </authorList>
    </citation>
    <scope>IDENTIFICATION</scope>
</reference>
<name>A0AC35F6Q7_9BILA</name>